<evidence type="ECO:0000256" key="6">
    <source>
        <dbReference type="ARBA" id="ARBA00022679"/>
    </source>
</evidence>
<proteinExistence type="inferred from homology"/>
<evidence type="ECO:0000313" key="17">
    <source>
        <dbReference type="EMBL" id="CAG6606565.1"/>
    </source>
</evidence>
<comment type="subcellular location">
    <subcellularLocation>
        <location evidence="1">Cytoplasm</location>
    </subcellularLocation>
</comment>
<dbReference type="PROSITE" id="PS50011">
    <property type="entry name" value="PROTEIN_KINASE_DOM"/>
    <property type="match status" value="1"/>
</dbReference>
<dbReference type="Pfam" id="PF00069">
    <property type="entry name" value="Pkinase"/>
    <property type="match status" value="1"/>
</dbReference>
<feature type="region of interest" description="Disordered" evidence="15">
    <location>
        <begin position="236"/>
        <end position="303"/>
    </location>
</feature>
<sequence length="689" mass="77127">MSGPVMTAGGNHKFHPECFQCSLCRCCIGDGDSYVFLETSILYCCLCYKHQIQQPPSKACDTTSSVTTVRRRSSSIQPVETLPMNHCSVKQDSLPEDVCSTQGEKRMVSLETKPPVPLCISEWVWSVLMTLVYFAASLIRVTYSYIVGSTTKAPVSRSLTDSLFVQPRSTDLLSLDSRIVGVNSVEELDRSTDSVLKLNVEHNPMDIILKEGESNHSHITPRSHSNKESTLPLTSMLPPAHPGIINKKHRRQDEGYMSSTERERVEAGERGRTPWKCERERGGGGGCSKERSSSLSRLEEDTPPRTKRLDYVCDLSRNLSRSFRVQESASQIFRASDLVRGPLLGQGFFGQVYRVTHRETGEVMVLKELYRVDEEAEKNFLKEVSVLRSLHHYNVIRFIGVLYKDRKLNLVTEYIAGGTLKELLEDSHELLPWTQRVGFARDIASGMSYLHSMNLIHRDLNSQNCLVRENKTVVVADFGLARIIPSPGTGPPSSRPTVLAKVPRKALARRSAPRKKRYTVVGSPYWMAPEMLHGQEYDQSVDVFSFGIVLCEIIGRVPADPDFLPRLPDFGLNTEEFRLKFCAEDSGCPEPFVRVAFSCCNLDPDLRPPFEVLEVWLEGLSKYLSADKPLPSDLIMDICQFVTQRQSGQVQQVNGQVPPRQTTQVPSPIEFSTPSLLSPPPEGTLLAGS</sequence>
<evidence type="ECO:0000256" key="8">
    <source>
        <dbReference type="ARBA" id="ARBA00022737"/>
    </source>
</evidence>
<keyword evidence="7" id="KW-0479">Metal-binding</keyword>
<dbReference type="InterPro" id="IPR017441">
    <property type="entry name" value="Protein_kinase_ATP_BS"/>
</dbReference>
<feature type="domain" description="Protein kinase" evidence="16">
    <location>
        <begin position="338"/>
        <end position="624"/>
    </location>
</feature>
<keyword evidence="11" id="KW-0862">Zinc</keyword>
<feature type="region of interest" description="Disordered" evidence="15">
    <location>
        <begin position="652"/>
        <end position="689"/>
    </location>
</feature>
<dbReference type="EC" id="2.7.11.1" evidence="3"/>
<evidence type="ECO:0000256" key="10">
    <source>
        <dbReference type="ARBA" id="ARBA00022777"/>
    </source>
</evidence>
<dbReference type="GO" id="GO:0004674">
    <property type="term" value="F:protein serine/threonine kinase activity"/>
    <property type="evidence" value="ECO:0007669"/>
    <property type="project" value="UniProtKB-KW"/>
</dbReference>
<dbReference type="GO" id="GO:0005737">
    <property type="term" value="C:cytoplasm"/>
    <property type="evidence" value="ECO:0007669"/>
    <property type="project" value="UniProtKB-SubCell"/>
</dbReference>
<dbReference type="Gene3D" id="3.30.200.20">
    <property type="entry name" value="Phosphorylase Kinase, domain 1"/>
    <property type="match status" value="1"/>
</dbReference>
<evidence type="ECO:0000256" key="3">
    <source>
        <dbReference type="ARBA" id="ARBA00012513"/>
    </source>
</evidence>
<organism evidence="17">
    <name type="scientific">Cacopsylla melanoneura</name>
    <dbReference type="NCBI Taxonomy" id="428564"/>
    <lineage>
        <taxon>Eukaryota</taxon>
        <taxon>Metazoa</taxon>
        <taxon>Ecdysozoa</taxon>
        <taxon>Arthropoda</taxon>
        <taxon>Hexapoda</taxon>
        <taxon>Insecta</taxon>
        <taxon>Pterygota</taxon>
        <taxon>Neoptera</taxon>
        <taxon>Paraneoptera</taxon>
        <taxon>Hemiptera</taxon>
        <taxon>Sternorrhyncha</taxon>
        <taxon>Psylloidea</taxon>
        <taxon>Psyllidae</taxon>
        <taxon>Psyllinae</taxon>
        <taxon>Cacopsylla</taxon>
    </lineage>
</organism>
<dbReference type="InterPro" id="IPR011009">
    <property type="entry name" value="Kinase-like_dom_sf"/>
</dbReference>
<evidence type="ECO:0000256" key="14">
    <source>
        <dbReference type="PROSITE-ProRule" id="PRU10141"/>
    </source>
</evidence>
<dbReference type="InterPro" id="IPR001781">
    <property type="entry name" value="Znf_LIM"/>
</dbReference>
<dbReference type="PANTHER" id="PTHR46485:SF4">
    <property type="entry name" value="LIM DOMAIN KINASE 1"/>
    <property type="match status" value="1"/>
</dbReference>
<evidence type="ECO:0000256" key="1">
    <source>
        <dbReference type="ARBA" id="ARBA00004496"/>
    </source>
</evidence>
<keyword evidence="4" id="KW-0963">Cytoplasm</keyword>
<keyword evidence="8" id="KW-0677">Repeat</keyword>
<dbReference type="GO" id="GO:0046872">
    <property type="term" value="F:metal ion binding"/>
    <property type="evidence" value="ECO:0007669"/>
    <property type="project" value="UniProtKB-KW"/>
</dbReference>
<dbReference type="AlphaFoldDB" id="A0A8D8PM49"/>
<feature type="compositionally biased region" description="Low complexity" evidence="15">
    <location>
        <begin position="652"/>
        <end position="661"/>
    </location>
</feature>
<evidence type="ECO:0000256" key="2">
    <source>
        <dbReference type="ARBA" id="ARBA00005843"/>
    </source>
</evidence>
<keyword evidence="6" id="KW-0808">Transferase</keyword>
<dbReference type="GO" id="GO:0030036">
    <property type="term" value="P:actin cytoskeleton organization"/>
    <property type="evidence" value="ECO:0007669"/>
    <property type="project" value="TreeGrafter"/>
</dbReference>
<dbReference type="InterPro" id="IPR050940">
    <property type="entry name" value="Actin_reg-Ser/Thr_kinase"/>
</dbReference>
<feature type="compositionally biased region" description="Polar residues" evidence="15">
    <location>
        <begin position="662"/>
        <end position="676"/>
    </location>
</feature>
<keyword evidence="12 14" id="KW-0067">ATP-binding</keyword>
<dbReference type="SUPFAM" id="SSF56112">
    <property type="entry name" value="Protein kinase-like (PK-like)"/>
    <property type="match status" value="1"/>
</dbReference>
<accession>A0A8D8PM49</accession>
<evidence type="ECO:0000256" key="5">
    <source>
        <dbReference type="ARBA" id="ARBA00022527"/>
    </source>
</evidence>
<evidence type="ECO:0000256" key="4">
    <source>
        <dbReference type="ARBA" id="ARBA00022490"/>
    </source>
</evidence>
<dbReference type="PROSITE" id="PS00107">
    <property type="entry name" value="PROTEIN_KINASE_ATP"/>
    <property type="match status" value="1"/>
</dbReference>
<feature type="compositionally biased region" description="Basic and acidic residues" evidence="15">
    <location>
        <begin position="260"/>
        <end position="303"/>
    </location>
</feature>
<dbReference type="GO" id="GO:0005524">
    <property type="term" value="F:ATP binding"/>
    <property type="evidence" value="ECO:0007669"/>
    <property type="project" value="UniProtKB-UniRule"/>
</dbReference>
<dbReference type="PANTHER" id="PTHR46485">
    <property type="entry name" value="LIM DOMAIN KINASE 1"/>
    <property type="match status" value="1"/>
</dbReference>
<keyword evidence="13" id="KW-0440">LIM domain</keyword>
<dbReference type="GO" id="GO:0005634">
    <property type="term" value="C:nucleus"/>
    <property type="evidence" value="ECO:0007669"/>
    <property type="project" value="TreeGrafter"/>
</dbReference>
<reference evidence="17" key="1">
    <citation type="submission" date="2021-05" db="EMBL/GenBank/DDBJ databases">
        <authorList>
            <person name="Alioto T."/>
            <person name="Alioto T."/>
            <person name="Gomez Garrido J."/>
        </authorList>
    </citation>
    <scope>NUCLEOTIDE SEQUENCE</scope>
</reference>
<evidence type="ECO:0000256" key="9">
    <source>
        <dbReference type="ARBA" id="ARBA00022741"/>
    </source>
</evidence>
<dbReference type="Gene3D" id="2.10.110.10">
    <property type="entry name" value="Cysteine Rich Protein"/>
    <property type="match status" value="1"/>
</dbReference>
<evidence type="ECO:0000256" key="15">
    <source>
        <dbReference type="SAM" id="MobiDB-lite"/>
    </source>
</evidence>
<dbReference type="Pfam" id="PF00412">
    <property type="entry name" value="LIM"/>
    <property type="match status" value="1"/>
</dbReference>
<keyword evidence="10 17" id="KW-0418">Kinase</keyword>
<dbReference type="InterPro" id="IPR000719">
    <property type="entry name" value="Prot_kinase_dom"/>
</dbReference>
<keyword evidence="9 14" id="KW-0547">Nucleotide-binding</keyword>
<evidence type="ECO:0000256" key="12">
    <source>
        <dbReference type="ARBA" id="ARBA00022840"/>
    </source>
</evidence>
<evidence type="ECO:0000256" key="11">
    <source>
        <dbReference type="ARBA" id="ARBA00022833"/>
    </source>
</evidence>
<dbReference type="EMBL" id="HBUF01004079">
    <property type="protein sequence ID" value="CAG6606565.1"/>
    <property type="molecule type" value="Transcribed_RNA"/>
</dbReference>
<dbReference type="FunFam" id="3.30.200.20:FF:000038">
    <property type="entry name" value="LIM domain kinase 2"/>
    <property type="match status" value="1"/>
</dbReference>
<feature type="binding site" evidence="14">
    <location>
        <position position="367"/>
    </location>
    <ligand>
        <name>ATP</name>
        <dbReference type="ChEBI" id="CHEBI:30616"/>
    </ligand>
</feature>
<evidence type="ECO:0000259" key="16">
    <source>
        <dbReference type="PROSITE" id="PS50011"/>
    </source>
</evidence>
<evidence type="ECO:0000256" key="13">
    <source>
        <dbReference type="ARBA" id="ARBA00023038"/>
    </source>
</evidence>
<protein>
    <recommendedName>
        <fullName evidence="3">non-specific serine/threonine protein kinase</fullName>
        <ecNumber evidence="3">2.7.11.1</ecNumber>
    </recommendedName>
</protein>
<name>A0A8D8PM49_9HEMI</name>
<keyword evidence="5" id="KW-0723">Serine/threonine-protein kinase</keyword>
<comment type="similarity">
    <text evidence="2">Belongs to the protein kinase superfamily. TKL Ser/Thr protein kinase family.</text>
</comment>
<dbReference type="Gene3D" id="1.10.510.10">
    <property type="entry name" value="Transferase(Phosphotransferase) domain 1"/>
    <property type="match status" value="1"/>
</dbReference>
<evidence type="ECO:0000256" key="7">
    <source>
        <dbReference type="ARBA" id="ARBA00022723"/>
    </source>
</evidence>